<evidence type="ECO:0000313" key="4">
    <source>
        <dbReference type="Proteomes" id="UP000193377"/>
    </source>
</evidence>
<dbReference type="Proteomes" id="UP000193664">
    <property type="component" value="Unassembled WGS sequence"/>
</dbReference>
<keyword evidence="1" id="KW-0812">Transmembrane</keyword>
<feature type="transmembrane region" description="Helical" evidence="1">
    <location>
        <begin position="7"/>
        <end position="27"/>
    </location>
</feature>
<evidence type="ECO:0000256" key="1">
    <source>
        <dbReference type="SAM" id="Phobius"/>
    </source>
</evidence>
<name>A0A1X2Z0C8_BIFAD</name>
<evidence type="ECO:0000313" key="5">
    <source>
        <dbReference type="Proteomes" id="UP000193664"/>
    </source>
</evidence>
<reference evidence="4 5" key="1">
    <citation type="journal article" date="2016" name="Sci. Rep.">
        <title>Evaluation of genetic diversity among strains of the human gut commensal Bifidobacterium adolescentis.</title>
        <authorList>
            <person name="Duranti S."/>
            <person name="Milani C."/>
            <person name="Lugli G.A."/>
            <person name="Mancabelli L."/>
            <person name="Turroni F."/>
            <person name="Ferrario C."/>
            <person name="Mangifesta M."/>
            <person name="Viappiani A."/>
            <person name="Sanchez B."/>
            <person name="Margolles A."/>
            <person name="van Sinderen D."/>
            <person name="Ventura M."/>
        </authorList>
    </citation>
    <scope>NUCLEOTIDE SEQUENCE [LARGE SCALE GENOMIC DNA]</scope>
    <source>
        <strain evidence="2 4">487B</strain>
        <strain evidence="3 5">AD2-8</strain>
    </source>
</reference>
<accession>A0A1X2Z0C8</accession>
<keyword evidence="1" id="KW-0472">Membrane</keyword>
<dbReference type="EMBL" id="LNKD01000001">
    <property type="protein sequence ID" value="OSG87863.1"/>
    <property type="molecule type" value="Genomic_DNA"/>
</dbReference>
<evidence type="ECO:0000313" key="3">
    <source>
        <dbReference type="EMBL" id="OSG95524.1"/>
    </source>
</evidence>
<dbReference type="EMBL" id="LNKF01000002">
    <property type="protein sequence ID" value="OSG95524.1"/>
    <property type="molecule type" value="Genomic_DNA"/>
</dbReference>
<protein>
    <submittedName>
        <fullName evidence="2">Uncharacterized protein</fullName>
    </submittedName>
</protein>
<gene>
    <name evidence="3" type="ORF">AD0028_0764</name>
    <name evidence="2" type="ORF">B0487_0781</name>
</gene>
<dbReference type="Proteomes" id="UP000193377">
    <property type="component" value="Unassembled WGS sequence"/>
</dbReference>
<comment type="caution">
    <text evidence="2">The sequence shown here is derived from an EMBL/GenBank/DDBJ whole genome shotgun (WGS) entry which is preliminary data.</text>
</comment>
<evidence type="ECO:0000313" key="2">
    <source>
        <dbReference type="EMBL" id="OSG87863.1"/>
    </source>
</evidence>
<dbReference type="AlphaFoldDB" id="A0A1X2Z0C8"/>
<proteinExistence type="predicted"/>
<organism evidence="2 4">
    <name type="scientific">Bifidobacterium adolescentis</name>
    <dbReference type="NCBI Taxonomy" id="1680"/>
    <lineage>
        <taxon>Bacteria</taxon>
        <taxon>Bacillati</taxon>
        <taxon>Actinomycetota</taxon>
        <taxon>Actinomycetes</taxon>
        <taxon>Bifidobacteriales</taxon>
        <taxon>Bifidobacteriaceae</taxon>
        <taxon>Bifidobacterium</taxon>
    </lineage>
</organism>
<keyword evidence="1" id="KW-1133">Transmembrane helix</keyword>
<sequence length="44" mass="5276">MRSIRNFASLLVEVSGFILGFVMLMLFETAWRITDLIDWWRDEP</sequence>